<dbReference type="Pfam" id="PF14559">
    <property type="entry name" value="TPR_19"/>
    <property type="match status" value="1"/>
</dbReference>
<evidence type="ECO:0000313" key="5">
    <source>
        <dbReference type="Proteomes" id="UP000711178"/>
    </source>
</evidence>
<keyword evidence="5" id="KW-1185">Reference proteome</keyword>
<reference evidence="4 5" key="1">
    <citation type="submission" date="2021-05" db="EMBL/GenBank/DDBJ databases">
        <title>Draft Whole Genome Sequencing Of Biosensor Chromobacterium violaceum Strain CV026 Reveals A Regulatory RNA In Chromobacterium violaceum Phenotype Regulatory Network.</title>
        <authorList>
            <person name="Hong K.W."/>
            <person name="Chan K.G."/>
            <person name="Chang C.-Y."/>
        </authorList>
    </citation>
    <scope>NUCLEOTIDE SEQUENCE [LARGE SCALE GENOMIC DNA]</scope>
    <source>
        <strain evidence="4 5">ATCC 31532</strain>
    </source>
</reference>
<evidence type="ECO:0000256" key="1">
    <source>
        <dbReference type="PROSITE-ProRule" id="PRU00169"/>
    </source>
</evidence>
<feature type="domain" description="Response regulatory" evidence="3">
    <location>
        <begin position="8"/>
        <end position="127"/>
    </location>
</feature>
<accession>A0ABS7F854</accession>
<evidence type="ECO:0000259" key="3">
    <source>
        <dbReference type="PROSITE" id="PS50110"/>
    </source>
</evidence>
<protein>
    <submittedName>
        <fullName evidence="4">Response regulator</fullName>
    </submittedName>
</protein>
<proteinExistence type="predicted"/>
<organism evidence="4 5">
    <name type="scientific">Chromobacterium subtsugae</name>
    <dbReference type="NCBI Taxonomy" id="251747"/>
    <lineage>
        <taxon>Bacteria</taxon>
        <taxon>Pseudomonadati</taxon>
        <taxon>Pseudomonadota</taxon>
        <taxon>Betaproteobacteria</taxon>
        <taxon>Neisseriales</taxon>
        <taxon>Chromobacteriaceae</taxon>
        <taxon>Chromobacterium</taxon>
    </lineage>
</organism>
<comment type="caution">
    <text evidence="4">The sequence shown here is derived from an EMBL/GenBank/DDBJ whole genome shotgun (WGS) entry which is preliminary data.</text>
</comment>
<dbReference type="InterPro" id="IPR019734">
    <property type="entry name" value="TPR_rpt"/>
</dbReference>
<dbReference type="Gene3D" id="1.25.40.10">
    <property type="entry name" value="Tetratricopeptide repeat domain"/>
    <property type="match status" value="1"/>
</dbReference>
<dbReference type="InterPro" id="IPR011006">
    <property type="entry name" value="CheY-like_superfamily"/>
</dbReference>
<dbReference type="SUPFAM" id="SSF48452">
    <property type="entry name" value="TPR-like"/>
    <property type="match status" value="1"/>
</dbReference>
<dbReference type="Gene3D" id="3.40.50.2300">
    <property type="match status" value="1"/>
</dbReference>
<keyword evidence="1" id="KW-0597">Phosphoprotein</keyword>
<dbReference type="PROSITE" id="PS50110">
    <property type="entry name" value="RESPONSE_REGULATORY"/>
    <property type="match status" value="1"/>
</dbReference>
<dbReference type="Proteomes" id="UP000711178">
    <property type="component" value="Unassembled WGS sequence"/>
</dbReference>
<dbReference type="PROSITE" id="PS50005">
    <property type="entry name" value="TPR"/>
    <property type="match status" value="1"/>
</dbReference>
<feature type="modified residue" description="4-aspartylphosphate" evidence="1">
    <location>
        <position position="58"/>
    </location>
</feature>
<feature type="repeat" description="TPR" evidence="2">
    <location>
        <begin position="233"/>
        <end position="266"/>
    </location>
</feature>
<dbReference type="SUPFAM" id="SSF52172">
    <property type="entry name" value="CheY-like"/>
    <property type="match status" value="1"/>
</dbReference>
<sequence length="537" mass="59174">MAFKANTTVLIVDDALTMAQGIRAILAMAGVTQSETASHAGEASNRLRAKRFDIVLCDYNLGSGMNGQELLELMRKSGTLPLSTLWVMITGERNYTQVVTAAETAPDDYFLKPFSSQQLLDRLELALQRKAYLAPAHRLLEKGKTEQAIQTLQELAQQADSRQSRLDALRLRAELLVSEGLYEPALQVYQGLLAQEEIPWAKMGVARILAEQGDSSRSNVLLDEVIAIAPRYTDAYDLLAQNMVDDGAYQEAAAVLEKAVGISPRNFTRLHNYGKALLRSGEAARAADQLQRAVDIGRNNAFFGPEVLVDLMQARSESGQTQQLDRLQNDISTQLGKQPGGQLMLAVCRAMAALAQQRPEQALGQLEEGAEWLRAAETTFDGALRFLAATARLPAGQAAAQAPEWARVIALRFADGRHELGSLQEAARQHPACLAAIRTAYDELQGKSQAALELANQGQLEAAADMLRRDAMATLNQRLGMYGCAMLLRICENRQQAAQDYADPLQDLRQLLQWLPQDNERVRGFVRRRQALLRPRA</sequence>
<dbReference type="SMART" id="SM00448">
    <property type="entry name" value="REC"/>
    <property type="match status" value="1"/>
</dbReference>
<evidence type="ECO:0000256" key="2">
    <source>
        <dbReference type="PROSITE-ProRule" id="PRU00339"/>
    </source>
</evidence>
<dbReference type="PANTHER" id="PTHR43228">
    <property type="entry name" value="TWO-COMPONENT RESPONSE REGULATOR"/>
    <property type="match status" value="1"/>
</dbReference>
<gene>
    <name evidence="4" type="ORF">KIF53_00770</name>
</gene>
<dbReference type="InterPro" id="IPR052048">
    <property type="entry name" value="ST_Response_Regulator"/>
</dbReference>
<evidence type="ECO:0000313" key="4">
    <source>
        <dbReference type="EMBL" id="MBW8286166.1"/>
    </source>
</evidence>
<dbReference type="InterPro" id="IPR001789">
    <property type="entry name" value="Sig_transdc_resp-reg_receiver"/>
</dbReference>
<dbReference type="Pfam" id="PF00072">
    <property type="entry name" value="Response_reg"/>
    <property type="match status" value="1"/>
</dbReference>
<name>A0ABS7F854_9NEIS</name>
<dbReference type="InterPro" id="IPR011990">
    <property type="entry name" value="TPR-like_helical_dom_sf"/>
</dbReference>
<dbReference type="EMBL" id="JAHDTB010000001">
    <property type="protein sequence ID" value="MBW8286166.1"/>
    <property type="molecule type" value="Genomic_DNA"/>
</dbReference>
<dbReference type="GeneID" id="89683598"/>
<keyword evidence="2" id="KW-0802">TPR repeat</keyword>
<dbReference type="RefSeq" id="WP_043572828.1">
    <property type="nucleotide sequence ID" value="NZ_CP142381.1"/>
</dbReference>
<dbReference type="PANTHER" id="PTHR43228:SF1">
    <property type="entry name" value="TWO-COMPONENT RESPONSE REGULATOR ARR22"/>
    <property type="match status" value="1"/>
</dbReference>